<dbReference type="AlphaFoldDB" id="Q707J2"/>
<protein>
    <submittedName>
        <fullName evidence="1">Uncharacterized protein</fullName>
    </submittedName>
</protein>
<reference evidence="1" key="1">
    <citation type="journal article" date="2004" name="Infect. Immun.">
        <title>The pathogenicity island-associated K15 capsule determinant exhibits a novel genetic structure and correlates with virulence in uropathogenic Escherichia coli strain 536.</title>
        <authorList>
            <person name="Schneider G."/>
            <person name="Dobrindt U."/>
            <person name="Bruggemann H."/>
            <person name="Nagy G."/>
            <person name="Janke B."/>
            <person name="Blum-Oehler G."/>
            <person name="Buchrieser C."/>
            <person name="Gottschalk G."/>
            <person name="Emody L."/>
            <person name="Hacker J."/>
        </authorList>
    </citation>
    <scope>NUCLEOTIDE SEQUENCE</scope>
    <source>
        <strain evidence="1">536</strain>
    </source>
</reference>
<organism evidence="1">
    <name type="scientific">Escherichia coli</name>
    <dbReference type="NCBI Taxonomy" id="562"/>
    <lineage>
        <taxon>Bacteria</taxon>
        <taxon>Pseudomonadati</taxon>
        <taxon>Pseudomonadota</taxon>
        <taxon>Gammaproteobacteria</taxon>
        <taxon>Enterobacterales</taxon>
        <taxon>Enterobacteriaceae</taxon>
        <taxon>Escherichia</taxon>
    </lineage>
</organism>
<proteinExistence type="predicted"/>
<name>Q707J2_ECOLX</name>
<sequence length="127" mass="13741">MSVGTFNRAIFVAPTGIIVYALHSVVLTESSIALSQLAASIFCLVVSMPPSGCPFYVLPALPPVVRGLPARPSARAEKLSPASTTRIQLQWLHSRRKLYNICTNNLPAIVTTTPFSLVKSNRPRRPG</sequence>
<accession>Q707J2</accession>
<evidence type="ECO:0000313" key="1">
    <source>
        <dbReference type="EMBL" id="CAE85163.1"/>
    </source>
</evidence>
<dbReference type="EMBL" id="AJ617685">
    <property type="protein sequence ID" value="CAE85163.1"/>
    <property type="molecule type" value="Genomic_DNA"/>
</dbReference>